<sequence>MDPLSVTASIVGILAAAGKVIEVIGPLVGALKDTAKTAATIHAEVNSSRIILSALQRLLADLGSTQVKRKELIQVDQLIATLTDGVLIFNELEPLVVQLGSSTENLRARVRWALKRDPLESFVSRMQLFRGSISVMLNILQCESDLEAARSQEDLYILTSSLIQSNQDISQRLSLLERPRQDNASIMTGHRRPFSTATLESSMQDLTFERDLKGSWVYRKVRRSTTEDKSFRSSVALSHAWSALSEISLSDISAISVVALPISCNDLVNGYHYRSRDQLELSTLARIYSSHLQKNPVSNASIPTSTALEKTDLPQSLSSQMSDQNHTEVPDTRSPSHGEKHELEKMEEDKFWIPQATSDGKLYYYNTLTRVSLEGIPFETPSRLASPSLPLPKPQEIGQDIHSESLARAVPRRRYRIAVFGSHEVDKSAFVLQFVGAGEYAAGEDGFSRNFSKDCVVDGEAAIIDIVDSTGLEDYFAMREQYMWDAEAFIILYNIHNRQSFKETNVYHQQFLRVKHRHTFPMILVGNLVNSLDLRQVSTDEGRALANELDCHFLEASTKTKVNVELTFHELVRVRRRYETQEKMLFEEYVRFTKSPIHPLRKVNGFETWRFKNLTEVQRRRIVGHVNRSWRQ</sequence>
<keyword evidence="1" id="KW-0547">Nucleotide-binding</keyword>
<accession>A0A6A6SR49</accession>
<dbReference type="OrthoDB" id="19923at2759"/>
<dbReference type="PROSITE" id="PS51419">
    <property type="entry name" value="RAB"/>
    <property type="match status" value="1"/>
</dbReference>
<gene>
    <name evidence="5" type="ORF">K491DRAFT_698082</name>
</gene>
<dbReference type="EMBL" id="MU004491">
    <property type="protein sequence ID" value="KAF2649457.1"/>
    <property type="molecule type" value="Genomic_DNA"/>
</dbReference>
<dbReference type="GO" id="GO:0005525">
    <property type="term" value="F:GTP binding"/>
    <property type="evidence" value="ECO:0007669"/>
    <property type="project" value="UniProtKB-KW"/>
</dbReference>
<reference evidence="5" key="1">
    <citation type="journal article" date="2020" name="Stud. Mycol.">
        <title>101 Dothideomycetes genomes: a test case for predicting lifestyles and emergence of pathogens.</title>
        <authorList>
            <person name="Haridas S."/>
            <person name="Albert R."/>
            <person name="Binder M."/>
            <person name="Bloem J."/>
            <person name="Labutti K."/>
            <person name="Salamov A."/>
            <person name="Andreopoulos B."/>
            <person name="Baker S."/>
            <person name="Barry K."/>
            <person name="Bills G."/>
            <person name="Bluhm B."/>
            <person name="Cannon C."/>
            <person name="Castanera R."/>
            <person name="Culley D."/>
            <person name="Daum C."/>
            <person name="Ezra D."/>
            <person name="Gonzalez J."/>
            <person name="Henrissat B."/>
            <person name="Kuo A."/>
            <person name="Liang C."/>
            <person name="Lipzen A."/>
            <person name="Lutzoni F."/>
            <person name="Magnuson J."/>
            <person name="Mondo S."/>
            <person name="Nolan M."/>
            <person name="Ohm R."/>
            <person name="Pangilinan J."/>
            <person name="Park H.-J."/>
            <person name="Ramirez L."/>
            <person name="Alfaro M."/>
            <person name="Sun H."/>
            <person name="Tritt A."/>
            <person name="Yoshinaga Y."/>
            <person name="Zwiers L.-H."/>
            <person name="Turgeon B."/>
            <person name="Goodwin S."/>
            <person name="Spatafora J."/>
            <person name="Crous P."/>
            <person name="Grigoriev I."/>
        </authorList>
    </citation>
    <scope>NUCLEOTIDE SEQUENCE</scope>
    <source>
        <strain evidence="5">CBS 122681</strain>
    </source>
</reference>
<dbReference type="SMART" id="SM00173">
    <property type="entry name" value="RAS"/>
    <property type="match status" value="1"/>
</dbReference>
<dbReference type="SMART" id="SM00175">
    <property type="entry name" value="RAB"/>
    <property type="match status" value="1"/>
</dbReference>
<feature type="domain" description="WW" evidence="4">
    <location>
        <begin position="344"/>
        <end position="372"/>
    </location>
</feature>
<proteinExistence type="predicted"/>
<name>A0A6A6SR49_9PLEO</name>
<dbReference type="Gene3D" id="3.40.50.300">
    <property type="entry name" value="P-loop containing nucleotide triphosphate hydrolases"/>
    <property type="match status" value="1"/>
</dbReference>
<protein>
    <recommendedName>
        <fullName evidence="4">WW domain-containing protein</fullName>
    </recommendedName>
</protein>
<dbReference type="PANTHER" id="PTHR24070">
    <property type="entry name" value="RAS, DI-RAS, AND RHEB FAMILY MEMBERS OF SMALL GTPASE SUPERFAMILY"/>
    <property type="match status" value="1"/>
</dbReference>
<feature type="compositionally biased region" description="Polar residues" evidence="3">
    <location>
        <begin position="312"/>
        <end position="324"/>
    </location>
</feature>
<dbReference type="Pfam" id="PF23518">
    <property type="entry name" value="WW_2"/>
    <property type="match status" value="1"/>
</dbReference>
<dbReference type="InterPro" id="IPR020849">
    <property type="entry name" value="Small_GTPase_Ras-type"/>
</dbReference>
<keyword evidence="6" id="KW-1185">Reference proteome</keyword>
<evidence type="ECO:0000256" key="1">
    <source>
        <dbReference type="ARBA" id="ARBA00022741"/>
    </source>
</evidence>
<dbReference type="AlphaFoldDB" id="A0A6A6SR49"/>
<dbReference type="PRINTS" id="PR00449">
    <property type="entry name" value="RASTRNSFRMNG"/>
</dbReference>
<evidence type="ECO:0000313" key="6">
    <source>
        <dbReference type="Proteomes" id="UP000799324"/>
    </source>
</evidence>
<dbReference type="InterPro" id="IPR027417">
    <property type="entry name" value="P-loop_NTPase"/>
</dbReference>
<dbReference type="Proteomes" id="UP000799324">
    <property type="component" value="Unassembled WGS sequence"/>
</dbReference>
<dbReference type="PROSITE" id="PS51421">
    <property type="entry name" value="RAS"/>
    <property type="match status" value="1"/>
</dbReference>
<dbReference type="Pfam" id="PF00071">
    <property type="entry name" value="Ras"/>
    <property type="match status" value="1"/>
</dbReference>
<dbReference type="GO" id="GO:0007165">
    <property type="term" value="P:signal transduction"/>
    <property type="evidence" value="ECO:0007669"/>
    <property type="project" value="InterPro"/>
</dbReference>
<dbReference type="GO" id="GO:0016020">
    <property type="term" value="C:membrane"/>
    <property type="evidence" value="ECO:0007669"/>
    <property type="project" value="InterPro"/>
</dbReference>
<evidence type="ECO:0000256" key="2">
    <source>
        <dbReference type="ARBA" id="ARBA00023134"/>
    </source>
</evidence>
<dbReference type="InterPro" id="IPR001806">
    <property type="entry name" value="Small_GTPase"/>
</dbReference>
<evidence type="ECO:0000256" key="3">
    <source>
        <dbReference type="SAM" id="MobiDB-lite"/>
    </source>
</evidence>
<feature type="region of interest" description="Disordered" evidence="3">
    <location>
        <begin position="312"/>
        <end position="344"/>
    </location>
</feature>
<evidence type="ECO:0000313" key="5">
    <source>
        <dbReference type="EMBL" id="KAF2649457.1"/>
    </source>
</evidence>
<dbReference type="InterPro" id="IPR057827">
    <property type="entry name" value="WW_fungi"/>
</dbReference>
<organism evidence="5 6">
    <name type="scientific">Lophiostoma macrostomum CBS 122681</name>
    <dbReference type="NCBI Taxonomy" id="1314788"/>
    <lineage>
        <taxon>Eukaryota</taxon>
        <taxon>Fungi</taxon>
        <taxon>Dikarya</taxon>
        <taxon>Ascomycota</taxon>
        <taxon>Pezizomycotina</taxon>
        <taxon>Dothideomycetes</taxon>
        <taxon>Pleosporomycetidae</taxon>
        <taxon>Pleosporales</taxon>
        <taxon>Lophiostomataceae</taxon>
        <taxon>Lophiostoma</taxon>
    </lineage>
</organism>
<keyword evidence="2" id="KW-0342">GTP-binding</keyword>
<feature type="compositionally biased region" description="Basic and acidic residues" evidence="3">
    <location>
        <begin position="325"/>
        <end position="344"/>
    </location>
</feature>
<evidence type="ECO:0000259" key="4">
    <source>
        <dbReference type="Pfam" id="PF23518"/>
    </source>
</evidence>
<dbReference type="InterPro" id="IPR005225">
    <property type="entry name" value="Small_GTP-bd"/>
</dbReference>
<dbReference type="SUPFAM" id="SSF52540">
    <property type="entry name" value="P-loop containing nucleoside triphosphate hydrolases"/>
    <property type="match status" value="1"/>
</dbReference>
<dbReference type="NCBIfam" id="TIGR00231">
    <property type="entry name" value="small_GTP"/>
    <property type="match status" value="1"/>
</dbReference>
<dbReference type="GO" id="GO:0003924">
    <property type="term" value="F:GTPase activity"/>
    <property type="evidence" value="ECO:0007669"/>
    <property type="project" value="InterPro"/>
</dbReference>